<dbReference type="Proteomes" id="UP000315037">
    <property type="component" value="Unassembled WGS sequence"/>
</dbReference>
<sequence length="267" mass="29208">MTTPEAEQFGLSWIPRNVPRVALVTGGARRIGRALVEMLAAQGMAVAIHCHRSWPEAQALLAELEHRGGRGCVVQADLGEEEALRPMMAQVREKLGAIGVLVNNASVFRRDEFSTVTRHSWDQHMEPNLRAPFVLSQELKRHLPSGAEGLILNMLDQRVWNLTPHFVSYTVARSALWSLTQSMALGFAPRIRVNAIGPGPVLPARGQSEAQFEAMCAKTPLQRPASPEEIARAALMLFSLPSVTGQMLALDSGQHLNWGYVPPADSA</sequence>
<name>A0A506ULE4_9PROT</name>
<evidence type="ECO:0000313" key="3">
    <source>
        <dbReference type="EMBL" id="TPW34174.1"/>
    </source>
</evidence>
<dbReference type="Gene3D" id="3.40.50.720">
    <property type="entry name" value="NAD(P)-binding Rossmann-like Domain"/>
    <property type="match status" value="1"/>
</dbReference>
<accession>A0A506ULE4</accession>
<keyword evidence="2" id="KW-0560">Oxidoreductase</keyword>
<dbReference type="RefSeq" id="WP_165600821.1">
    <property type="nucleotide sequence ID" value="NZ_SORZ01000002.1"/>
</dbReference>
<evidence type="ECO:0000313" key="4">
    <source>
        <dbReference type="Proteomes" id="UP000315037"/>
    </source>
</evidence>
<dbReference type="Pfam" id="PF13561">
    <property type="entry name" value="adh_short_C2"/>
    <property type="match status" value="1"/>
</dbReference>
<dbReference type="GO" id="GO:0016491">
    <property type="term" value="F:oxidoreductase activity"/>
    <property type="evidence" value="ECO:0007669"/>
    <property type="project" value="UniProtKB-KW"/>
</dbReference>
<dbReference type="PANTHER" id="PTHR43639:SF1">
    <property type="entry name" value="SHORT-CHAIN DEHYDROGENASE_REDUCTASE FAMILY PROTEIN"/>
    <property type="match status" value="1"/>
</dbReference>
<dbReference type="SUPFAM" id="SSF51735">
    <property type="entry name" value="NAD(P)-binding Rossmann-fold domains"/>
    <property type="match status" value="1"/>
</dbReference>
<dbReference type="PRINTS" id="PR00080">
    <property type="entry name" value="SDRFAMILY"/>
</dbReference>
<comment type="similarity">
    <text evidence="1">Belongs to the short-chain dehydrogenases/reductases (SDR) family.</text>
</comment>
<proteinExistence type="inferred from homology"/>
<dbReference type="PANTHER" id="PTHR43639">
    <property type="entry name" value="OXIDOREDUCTASE, SHORT-CHAIN DEHYDROGENASE/REDUCTASE FAMILY (AFU_ORTHOLOGUE AFUA_5G02870)"/>
    <property type="match status" value="1"/>
</dbReference>
<dbReference type="InterPro" id="IPR002347">
    <property type="entry name" value="SDR_fam"/>
</dbReference>
<organism evidence="3 4">
    <name type="scientific">Oecophyllibacter saccharovorans</name>
    <dbReference type="NCBI Taxonomy" id="2558360"/>
    <lineage>
        <taxon>Bacteria</taxon>
        <taxon>Pseudomonadati</taxon>
        <taxon>Pseudomonadota</taxon>
        <taxon>Alphaproteobacteria</taxon>
        <taxon>Acetobacterales</taxon>
        <taxon>Acetobacteraceae</taxon>
        <taxon>Oecophyllibacter</taxon>
    </lineage>
</organism>
<gene>
    <name evidence="3" type="ORF">E3202_06535</name>
</gene>
<evidence type="ECO:0000256" key="2">
    <source>
        <dbReference type="ARBA" id="ARBA00023002"/>
    </source>
</evidence>
<keyword evidence="4" id="KW-1185">Reference proteome</keyword>
<dbReference type="PRINTS" id="PR00081">
    <property type="entry name" value="GDHRDH"/>
</dbReference>
<protein>
    <submittedName>
        <fullName evidence="3">SDR family oxidoreductase</fullName>
    </submittedName>
</protein>
<comment type="caution">
    <text evidence="3">The sequence shown here is derived from an EMBL/GenBank/DDBJ whole genome shotgun (WGS) entry which is preliminary data.</text>
</comment>
<reference evidence="3 4" key="1">
    <citation type="submission" date="2019-03" db="EMBL/GenBank/DDBJ databases">
        <title>The complete genome sequence of Neokomagataea sp. Jb2 NBRC113641.</title>
        <authorList>
            <person name="Chua K.-O."/>
            <person name="Chan K.-G."/>
            <person name="See-Too W.-S."/>
        </authorList>
    </citation>
    <scope>NUCLEOTIDE SEQUENCE [LARGE SCALE GENOMIC DNA]</scope>
    <source>
        <strain evidence="3 4">Jb2</strain>
    </source>
</reference>
<dbReference type="InterPro" id="IPR036291">
    <property type="entry name" value="NAD(P)-bd_dom_sf"/>
</dbReference>
<dbReference type="EMBL" id="SORZ01000002">
    <property type="protein sequence ID" value="TPW34174.1"/>
    <property type="molecule type" value="Genomic_DNA"/>
</dbReference>
<dbReference type="NCBIfam" id="NF006597">
    <property type="entry name" value="PRK09134.1"/>
    <property type="match status" value="1"/>
</dbReference>
<evidence type="ECO:0000256" key="1">
    <source>
        <dbReference type="ARBA" id="ARBA00006484"/>
    </source>
</evidence>
<dbReference type="AlphaFoldDB" id="A0A506ULE4"/>